<protein>
    <submittedName>
        <fullName evidence="2">Uncharacterized protein</fullName>
    </submittedName>
</protein>
<proteinExistence type="predicted"/>
<feature type="compositionally biased region" description="Polar residues" evidence="1">
    <location>
        <begin position="212"/>
        <end position="222"/>
    </location>
</feature>
<evidence type="ECO:0000313" key="3">
    <source>
        <dbReference type="Proteomes" id="UP001501495"/>
    </source>
</evidence>
<gene>
    <name evidence="2" type="ORF">GCM10022215_38360</name>
</gene>
<feature type="compositionally biased region" description="Basic and acidic residues" evidence="1">
    <location>
        <begin position="225"/>
        <end position="237"/>
    </location>
</feature>
<accession>A0ABP7XYK2</accession>
<evidence type="ECO:0000313" key="2">
    <source>
        <dbReference type="EMBL" id="GAA4127659.1"/>
    </source>
</evidence>
<evidence type="ECO:0000256" key="1">
    <source>
        <dbReference type="SAM" id="MobiDB-lite"/>
    </source>
</evidence>
<sequence length="237" mass="26643">MNTTHPSRIASRAAAAGGVTSSSNAMMPLVGLMVSPFPEPGPTIRTAMEQLQQASVEPPADEEALRELAQMPRPWDPGTCTGLMRAELWAWLDLVAMWVNEQHLWNVTRPGIPECWPAHPHLVHDLAVLACTRYYTSFAINPAALEDWHRYGLPGFLERLRDRLGDACQPGKHQPRPRRERDEAHAANSVRRGRRQRYRDDVERAGELPVLSQPSEHVTQGKPTPGEHEPDGSHERW</sequence>
<keyword evidence="3" id="KW-1185">Reference proteome</keyword>
<dbReference type="EMBL" id="BAAAZH010000031">
    <property type="protein sequence ID" value="GAA4127659.1"/>
    <property type="molecule type" value="Genomic_DNA"/>
</dbReference>
<comment type="caution">
    <text evidence="2">The sequence shown here is derived from an EMBL/GenBank/DDBJ whole genome shotgun (WGS) entry which is preliminary data.</text>
</comment>
<name>A0ABP7XYK2_9ACTN</name>
<feature type="region of interest" description="Disordered" evidence="1">
    <location>
        <begin position="166"/>
        <end position="237"/>
    </location>
</feature>
<reference evidence="3" key="1">
    <citation type="journal article" date="2019" name="Int. J. Syst. Evol. Microbiol.">
        <title>The Global Catalogue of Microorganisms (GCM) 10K type strain sequencing project: providing services to taxonomists for standard genome sequencing and annotation.</title>
        <authorList>
            <consortium name="The Broad Institute Genomics Platform"/>
            <consortium name="The Broad Institute Genome Sequencing Center for Infectious Disease"/>
            <person name="Wu L."/>
            <person name="Ma J."/>
        </authorList>
    </citation>
    <scope>NUCLEOTIDE SEQUENCE [LARGE SCALE GENOMIC DNA]</scope>
    <source>
        <strain evidence="3">JCM 16703</strain>
    </source>
</reference>
<organism evidence="2 3">
    <name type="scientific">Nocardioides fonticola</name>
    <dbReference type="NCBI Taxonomy" id="450363"/>
    <lineage>
        <taxon>Bacteria</taxon>
        <taxon>Bacillati</taxon>
        <taxon>Actinomycetota</taxon>
        <taxon>Actinomycetes</taxon>
        <taxon>Propionibacteriales</taxon>
        <taxon>Nocardioidaceae</taxon>
        <taxon>Nocardioides</taxon>
    </lineage>
</organism>
<dbReference type="Proteomes" id="UP001501495">
    <property type="component" value="Unassembled WGS sequence"/>
</dbReference>